<name>A0A6C0ACQ8_9ZZZZ</name>
<reference evidence="2" key="1">
    <citation type="journal article" date="2020" name="Nature">
        <title>Giant virus diversity and host interactions through global metagenomics.</title>
        <authorList>
            <person name="Schulz F."/>
            <person name="Roux S."/>
            <person name="Paez-Espino D."/>
            <person name="Jungbluth S."/>
            <person name="Walsh D.A."/>
            <person name="Denef V.J."/>
            <person name="McMahon K.D."/>
            <person name="Konstantinidis K.T."/>
            <person name="Eloe-Fadrosh E.A."/>
            <person name="Kyrpides N.C."/>
            <person name="Woyke T."/>
        </authorList>
    </citation>
    <scope>NUCLEOTIDE SEQUENCE</scope>
    <source>
        <strain evidence="2">GVMAG-S-1004661-13</strain>
    </source>
</reference>
<accession>A0A6C0ACQ8</accession>
<sequence>MDDISTNLCLIAVPLYECKICNISHTETKDIHRETKFHKDNLKLKTPMTIEEFKKKNKTLCINQPFRGNLNIIDQGSKKEKKKSEFNNKTEHKSAKKVEIKKLVAEHSHNNHHGLPGAGKYAHRGPESTPGKNHAYRSKKN</sequence>
<dbReference type="EMBL" id="MN740550">
    <property type="protein sequence ID" value="QHS77488.1"/>
    <property type="molecule type" value="Genomic_DNA"/>
</dbReference>
<evidence type="ECO:0000256" key="1">
    <source>
        <dbReference type="SAM" id="MobiDB-lite"/>
    </source>
</evidence>
<proteinExistence type="predicted"/>
<feature type="region of interest" description="Disordered" evidence="1">
    <location>
        <begin position="72"/>
        <end position="141"/>
    </location>
</feature>
<protein>
    <submittedName>
        <fullName evidence="2">Uncharacterized protein</fullName>
    </submittedName>
</protein>
<organism evidence="2">
    <name type="scientific">viral metagenome</name>
    <dbReference type="NCBI Taxonomy" id="1070528"/>
    <lineage>
        <taxon>unclassified sequences</taxon>
        <taxon>metagenomes</taxon>
        <taxon>organismal metagenomes</taxon>
    </lineage>
</organism>
<evidence type="ECO:0000313" key="2">
    <source>
        <dbReference type="EMBL" id="QHS77488.1"/>
    </source>
</evidence>
<feature type="compositionally biased region" description="Basic and acidic residues" evidence="1">
    <location>
        <begin position="76"/>
        <end position="109"/>
    </location>
</feature>
<dbReference type="AlphaFoldDB" id="A0A6C0ACQ8"/>